<dbReference type="Gene3D" id="1.10.1740.10">
    <property type="match status" value="1"/>
</dbReference>
<evidence type="ECO:0000256" key="1">
    <source>
        <dbReference type="ARBA" id="ARBA00023015"/>
    </source>
</evidence>
<evidence type="ECO:0000256" key="3">
    <source>
        <dbReference type="ARBA" id="ARBA00023125"/>
    </source>
</evidence>
<accession>A0A6B3TS43</accession>
<evidence type="ECO:0000256" key="2">
    <source>
        <dbReference type="ARBA" id="ARBA00023082"/>
    </source>
</evidence>
<dbReference type="SUPFAM" id="SSF88946">
    <property type="entry name" value="Sigma2 domain of RNA polymerase sigma factors"/>
    <property type="match status" value="1"/>
</dbReference>
<keyword evidence="1" id="KW-0805">Transcription regulation</keyword>
<gene>
    <name evidence="7" type="ORF">G4Z05_12220</name>
</gene>
<keyword evidence="2" id="KW-0731">Sigma factor</keyword>
<dbReference type="GO" id="GO:0003677">
    <property type="term" value="F:DNA binding"/>
    <property type="evidence" value="ECO:0007669"/>
    <property type="project" value="UniProtKB-KW"/>
</dbReference>
<dbReference type="InterPro" id="IPR014284">
    <property type="entry name" value="RNA_pol_sigma-70_dom"/>
</dbReference>
<dbReference type="Proteomes" id="UP000481621">
    <property type="component" value="Unassembled WGS sequence"/>
</dbReference>
<evidence type="ECO:0000313" key="8">
    <source>
        <dbReference type="Proteomes" id="UP000481621"/>
    </source>
</evidence>
<proteinExistence type="predicted"/>
<protein>
    <submittedName>
        <fullName evidence="7">Sigma-70 family RNA polymerase sigma factor</fullName>
    </submittedName>
</protein>
<dbReference type="Pfam" id="PF04542">
    <property type="entry name" value="Sigma70_r2"/>
    <property type="match status" value="1"/>
</dbReference>
<sequence>MESFEKIVEQYEPMIHKIIHSLHLYNKDEFYQLALIALWEASERYETEKGSFSSYAYTFMKGRLLDELRKQAKESDHYFCPKEEFWEVASDSSNPFIEKELLIDSRHILSLNQRKWLSYHMQMGLTLKEIAEKENVSVSAVKQWRSKAIVKLKKWISES</sequence>
<dbReference type="InterPro" id="IPR007630">
    <property type="entry name" value="RNA_pol_sigma70_r4"/>
</dbReference>
<keyword evidence="8" id="KW-1185">Reference proteome</keyword>
<dbReference type="SUPFAM" id="SSF88659">
    <property type="entry name" value="Sigma3 and sigma4 domains of RNA polymerase sigma factors"/>
    <property type="match status" value="1"/>
</dbReference>
<dbReference type="AlphaFoldDB" id="A0A6B3TS43"/>
<dbReference type="EMBL" id="JAAIUV010000020">
    <property type="protein sequence ID" value="NEX79623.1"/>
    <property type="molecule type" value="Genomic_DNA"/>
</dbReference>
<evidence type="ECO:0000256" key="4">
    <source>
        <dbReference type="ARBA" id="ARBA00023163"/>
    </source>
</evidence>
<comment type="caution">
    <text evidence="7">The sequence shown here is derived from an EMBL/GenBank/DDBJ whole genome shotgun (WGS) entry which is preliminary data.</text>
</comment>
<dbReference type="InterPro" id="IPR013325">
    <property type="entry name" value="RNA_pol_sigma_r2"/>
</dbReference>
<evidence type="ECO:0000313" key="7">
    <source>
        <dbReference type="EMBL" id="NEX79623.1"/>
    </source>
</evidence>
<dbReference type="InterPro" id="IPR007627">
    <property type="entry name" value="RNA_pol_sigma70_r2"/>
</dbReference>
<name>A0A6B3TS43_9BACI</name>
<dbReference type="GO" id="GO:0006352">
    <property type="term" value="P:DNA-templated transcription initiation"/>
    <property type="evidence" value="ECO:0007669"/>
    <property type="project" value="InterPro"/>
</dbReference>
<organism evidence="7 8">
    <name type="scientific">Neobacillus thermocopriae</name>
    <dbReference type="NCBI Taxonomy" id="1215031"/>
    <lineage>
        <taxon>Bacteria</taxon>
        <taxon>Bacillati</taxon>
        <taxon>Bacillota</taxon>
        <taxon>Bacilli</taxon>
        <taxon>Bacillales</taxon>
        <taxon>Bacillaceae</taxon>
        <taxon>Neobacillus</taxon>
    </lineage>
</organism>
<dbReference type="PANTHER" id="PTHR30385">
    <property type="entry name" value="SIGMA FACTOR F FLAGELLAR"/>
    <property type="match status" value="1"/>
</dbReference>
<keyword evidence="4" id="KW-0804">Transcription</keyword>
<feature type="domain" description="RNA polymerase sigma-70 region 2" evidence="5">
    <location>
        <begin position="7"/>
        <end position="73"/>
    </location>
</feature>
<reference evidence="7" key="1">
    <citation type="submission" date="2020-02" db="EMBL/GenBank/DDBJ databases">
        <title>Bacillus sedimentmangrovi sp. nov., isolated from sediment of the mangrove ecosystem.</title>
        <authorList>
            <person name="Liu G."/>
        </authorList>
    </citation>
    <scope>NUCLEOTIDE SEQUENCE [LARGE SCALE GENOMIC DNA]</scope>
    <source>
        <strain evidence="7">SgZ-7</strain>
    </source>
</reference>
<dbReference type="Gene3D" id="1.10.10.10">
    <property type="entry name" value="Winged helix-like DNA-binding domain superfamily/Winged helix DNA-binding domain"/>
    <property type="match status" value="1"/>
</dbReference>
<evidence type="ECO:0000259" key="6">
    <source>
        <dbReference type="Pfam" id="PF04545"/>
    </source>
</evidence>
<dbReference type="NCBIfam" id="TIGR02937">
    <property type="entry name" value="sigma70-ECF"/>
    <property type="match status" value="1"/>
</dbReference>
<dbReference type="GO" id="GO:0016987">
    <property type="term" value="F:sigma factor activity"/>
    <property type="evidence" value="ECO:0007669"/>
    <property type="project" value="UniProtKB-KW"/>
</dbReference>
<dbReference type="Pfam" id="PF04545">
    <property type="entry name" value="Sigma70_r4"/>
    <property type="match status" value="1"/>
</dbReference>
<evidence type="ECO:0000259" key="5">
    <source>
        <dbReference type="Pfam" id="PF04542"/>
    </source>
</evidence>
<dbReference type="InterPro" id="IPR013324">
    <property type="entry name" value="RNA_pol_sigma_r3/r4-like"/>
</dbReference>
<keyword evidence="3" id="KW-0238">DNA-binding</keyword>
<feature type="domain" description="RNA polymerase sigma-70 region 4" evidence="6">
    <location>
        <begin position="112"/>
        <end position="154"/>
    </location>
</feature>
<dbReference type="InterPro" id="IPR036388">
    <property type="entry name" value="WH-like_DNA-bd_sf"/>
</dbReference>
<dbReference type="RefSeq" id="WP_163252148.1">
    <property type="nucleotide sequence ID" value="NZ_JAAIUV010000020.1"/>
</dbReference>